<evidence type="ECO:0008006" key="4">
    <source>
        <dbReference type="Google" id="ProtNLM"/>
    </source>
</evidence>
<sequence length="136" mass="15518">MTKNKYLFNSLSLVLLSISPLSFAGDECNLPAKANLETTKRYIQCLDTVIVKAKQVQNTWIMKRQYELSKIEEETGNTQVSLLFNRSITDHEKYTDSSCQLRYMLQSPNATQAAINYKLCEITLINQFTNVLKAAL</sequence>
<feature type="signal peptide" evidence="1">
    <location>
        <begin position="1"/>
        <end position="24"/>
    </location>
</feature>
<dbReference type="PROSITE" id="PS00430">
    <property type="entry name" value="TONB_DEPENDENT_REC_1"/>
    <property type="match status" value="1"/>
</dbReference>
<organism evidence="2 3">
    <name type="scientific">Pseudoalteromonas aliena</name>
    <dbReference type="NCBI Taxonomy" id="247523"/>
    <lineage>
        <taxon>Bacteria</taxon>
        <taxon>Pseudomonadati</taxon>
        <taxon>Pseudomonadota</taxon>
        <taxon>Gammaproteobacteria</taxon>
        <taxon>Alteromonadales</taxon>
        <taxon>Pseudoalteromonadaceae</taxon>
        <taxon>Pseudoalteromonas</taxon>
    </lineage>
</organism>
<evidence type="ECO:0000256" key="1">
    <source>
        <dbReference type="SAM" id="SignalP"/>
    </source>
</evidence>
<feature type="chain" id="PRO_5010180883" description="Lysozyme inhibitor LprI N-terminal domain-containing protein" evidence="1">
    <location>
        <begin position="25"/>
        <end position="136"/>
    </location>
</feature>
<proteinExistence type="predicted"/>
<accession>A0A1Q2H287</accession>
<dbReference type="KEGG" id="paln:B0W48_17870"/>
<dbReference type="EMBL" id="CP019628">
    <property type="protein sequence ID" value="AQQ01476.1"/>
    <property type="molecule type" value="Genomic_DNA"/>
</dbReference>
<keyword evidence="1" id="KW-0732">Signal</keyword>
<dbReference type="RefSeq" id="WP_077538112.1">
    <property type="nucleotide sequence ID" value="NZ_CANLYY010000055.1"/>
</dbReference>
<dbReference type="AlphaFoldDB" id="A0A1Q2H287"/>
<reference evidence="2 3" key="1">
    <citation type="submission" date="2017-02" db="EMBL/GenBank/DDBJ databases">
        <title>Complete genome sequence of the cold-active Pseudoalteromonas aliena strain EH1 isolated from Arctic seawater.</title>
        <authorList>
            <person name="Kim E."/>
            <person name="Heo E."/>
            <person name="Kim H."/>
            <person name="Kim D."/>
        </authorList>
    </citation>
    <scope>NUCLEOTIDE SEQUENCE [LARGE SCALE GENOMIC DNA]</scope>
    <source>
        <strain evidence="2 3">EH1</strain>
    </source>
</reference>
<evidence type="ECO:0000313" key="3">
    <source>
        <dbReference type="Proteomes" id="UP000188243"/>
    </source>
</evidence>
<evidence type="ECO:0000313" key="2">
    <source>
        <dbReference type="EMBL" id="AQQ01476.1"/>
    </source>
</evidence>
<protein>
    <recommendedName>
        <fullName evidence="4">Lysozyme inhibitor LprI N-terminal domain-containing protein</fullName>
    </recommendedName>
</protein>
<gene>
    <name evidence="2" type="ORF">B0W48_17870</name>
</gene>
<name>A0A1Q2H287_9GAMM</name>
<dbReference type="STRING" id="247523.B0W48_17870"/>
<dbReference type="InterPro" id="IPR010916">
    <property type="entry name" value="TonB_box_CS"/>
</dbReference>
<dbReference type="Proteomes" id="UP000188243">
    <property type="component" value="Chromosome"/>
</dbReference>